<evidence type="ECO:0000256" key="1">
    <source>
        <dbReference type="SAM" id="SignalP"/>
    </source>
</evidence>
<comment type="caution">
    <text evidence="3">The sequence shown here is derived from an EMBL/GenBank/DDBJ whole genome shotgun (WGS) entry which is preliminary data.</text>
</comment>
<dbReference type="Gene3D" id="2.60.40.10">
    <property type="entry name" value="Immunoglobulins"/>
    <property type="match status" value="1"/>
</dbReference>
<protein>
    <submittedName>
        <fullName evidence="3">Copper amine oxidase N-terminal domain-containing protein</fullName>
    </submittedName>
</protein>
<dbReference type="EMBL" id="JAJEKE010000006">
    <property type="protein sequence ID" value="MCQ1529640.1"/>
    <property type="molecule type" value="Genomic_DNA"/>
</dbReference>
<dbReference type="Proteomes" id="UP001651880">
    <property type="component" value="Unassembled WGS sequence"/>
</dbReference>
<proteinExistence type="predicted"/>
<evidence type="ECO:0000313" key="3">
    <source>
        <dbReference type="EMBL" id="MCQ1529640.1"/>
    </source>
</evidence>
<dbReference type="Gene3D" id="3.30.457.10">
    <property type="entry name" value="Copper amine oxidase-like, N-terminal domain"/>
    <property type="match status" value="1"/>
</dbReference>
<dbReference type="InterPro" id="IPR013783">
    <property type="entry name" value="Ig-like_fold"/>
</dbReference>
<reference evidence="3 4" key="1">
    <citation type="submission" date="2021-10" db="EMBL/GenBank/DDBJ databases">
        <title>Lutispora strain m25 sp. nov., a thermophilic, non-spore-forming bacterium isolated from a lab-scale methanogenic bioreactor digesting anaerobic sludge.</title>
        <authorList>
            <person name="El Houari A."/>
            <person name="Mcdonald J."/>
        </authorList>
    </citation>
    <scope>NUCLEOTIDE SEQUENCE [LARGE SCALE GENOMIC DNA]</scope>
    <source>
        <strain evidence="4">m25</strain>
    </source>
</reference>
<dbReference type="InterPro" id="IPR036582">
    <property type="entry name" value="Mao_N_sf"/>
</dbReference>
<dbReference type="Pfam" id="PF07833">
    <property type="entry name" value="Cu_amine_oxidN1"/>
    <property type="match status" value="1"/>
</dbReference>
<feature type="chain" id="PRO_5046153137" evidence="1">
    <location>
        <begin position="23"/>
        <end position="586"/>
    </location>
</feature>
<keyword evidence="4" id="KW-1185">Reference proteome</keyword>
<dbReference type="InterPro" id="IPR036116">
    <property type="entry name" value="FN3_sf"/>
</dbReference>
<dbReference type="RefSeq" id="WP_255227153.1">
    <property type="nucleotide sequence ID" value="NZ_JAJEKE010000006.1"/>
</dbReference>
<feature type="signal peptide" evidence="1">
    <location>
        <begin position="1"/>
        <end position="22"/>
    </location>
</feature>
<gene>
    <name evidence="3" type="ORF">LJD61_08745</name>
</gene>
<sequence>MKRLLSLFIALTIILSMVNGFAINVSADESGYAWVLVDTYQFPIPEDFKPGDPWSYFASLEGNTAELQTTIPYGLGIYASKDESNPGNLHVKYTWSNPPTIIQANETISIAFEQEVFSNKTGNFGVAISPFLSLDVADLIGLGYGTASGVEAKVIYEDGTETRWFGIGYGQDDRSQTSCSANMTLKFKDKGSAGDRWALYIGAYAGPPGKVGVRYTYEWKQISNPTTITVTALTTGSSDLGKYSWEGEWDSNWGKMVLIQSGSAVTGTYTHDKGKISGTISGNTLTGTWSESPSYAPPSDAGDIEFTMAADGKSFSGKWRYGSEGSWGNWEGGKRITEVILAPTTPAAPTAPTPAAGSGAEAFESGARIMWQPADGLGYRLFRSISPNSLGASVTDFYLTSTSYADVNVEPNTTYYYSVKPVLTEAKPFEGAAEKLGNVIAKFTVTTGDQTYKPGSYKHFIVLKMESPYMSVDGVNQEVDPGRGTTPLALTGKTMIPIKAVVEAMGGTIEWEGSTQKITMKARENTVEMWLNKKDLKVNGVSSQMDVAPMGKNNRTFVPIRFAAENLNCKVDWINSTKEIVIVYEE</sequence>
<evidence type="ECO:0000259" key="2">
    <source>
        <dbReference type="Pfam" id="PF07833"/>
    </source>
</evidence>
<dbReference type="InterPro" id="IPR012854">
    <property type="entry name" value="Cu_amine_oxidase-like_N"/>
</dbReference>
<evidence type="ECO:0000313" key="4">
    <source>
        <dbReference type="Proteomes" id="UP001651880"/>
    </source>
</evidence>
<accession>A0ABT1NEH1</accession>
<keyword evidence="1" id="KW-0732">Signal</keyword>
<dbReference type="SUPFAM" id="SSF49265">
    <property type="entry name" value="Fibronectin type III"/>
    <property type="match status" value="1"/>
</dbReference>
<organism evidence="3 4">
    <name type="scientific">Lutispora saccharofermentans</name>
    <dbReference type="NCBI Taxonomy" id="3024236"/>
    <lineage>
        <taxon>Bacteria</taxon>
        <taxon>Bacillati</taxon>
        <taxon>Bacillota</taxon>
        <taxon>Clostridia</taxon>
        <taxon>Lutisporales</taxon>
        <taxon>Lutisporaceae</taxon>
        <taxon>Lutispora</taxon>
    </lineage>
</organism>
<dbReference type="SUPFAM" id="SSF55383">
    <property type="entry name" value="Copper amine oxidase, domain N"/>
    <property type="match status" value="1"/>
</dbReference>
<feature type="domain" description="Copper amine oxidase-like N-terminal" evidence="2">
    <location>
        <begin position="486"/>
        <end position="582"/>
    </location>
</feature>
<name>A0ABT1NEH1_9FIRM</name>